<dbReference type="GO" id="GO:0005783">
    <property type="term" value="C:endoplasmic reticulum"/>
    <property type="evidence" value="ECO:0007669"/>
    <property type="project" value="TreeGrafter"/>
</dbReference>
<evidence type="ECO:0000313" key="9">
    <source>
        <dbReference type="Proteomes" id="UP000193642"/>
    </source>
</evidence>
<dbReference type="EMBL" id="MCGO01000007">
    <property type="protein sequence ID" value="ORY50451.1"/>
    <property type="molecule type" value="Genomic_DNA"/>
</dbReference>
<dbReference type="GO" id="GO:0003841">
    <property type="term" value="F:1-acylglycerol-3-phosphate O-acyltransferase activity"/>
    <property type="evidence" value="ECO:0007669"/>
    <property type="project" value="TreeGrafter"/>
</dbReference>
<dbReference type="PANTHER" id="PTHR13906">
    <property type="entry name" value="PORCUPINE"/>
    <property type="match status" value="1"/>
</dbReference>
<feature type="transmembrane region" description="Helical" evidence="7">
    <location>
        <begin position="317"/>
        <end position="338"/>
    </location>
</feature>
<dbReference type="GO" id="GO:0030258">
    <property type="term" value="P:lipid modification"/>
    <property type="evidence" value="ECO:0007669"/>
    <property type="project" value="TreeGrafter"/>
</dbReference>
<evidence type="ECO:0000256" key="7">
    <source>
        <dbReference type="SAM" id="Phobius"/>
    </source>
</evidence>
<evidence type="ECO:0000256" key="4">
    <source>
        <dbReference type="ARBA" id="ARBA00022989"/>
    </source>
</evidence>
<name>A0A1Y2CTV2_9FUNG</name>
<comment type="subcellular location">
    <subcellularLocation>
        <location evidence="1">Membrane</location>
        <topology evidence="1">Multi-pass membrane protein</topology>
    </subcellularLocation>
</comment>
<keyword evidence="3 7" id="KW-0812">Transmembrane</keyword>
<feature type="transmembrane region" description="Helical" evidence="7">
    <location>
        <begin position="275"/>
        <end position="297"/>
    </location>
</feature>
<sequence length="350" mass="39802">MVVVIKWASFSWSLHDIHLAEKGVKTRRQSDTTAQALNPPLLEFFGYIFFTPSFFVGPALEFPQYQNWKHRRNQYETNPYAIIPLLKTLLLGALCSAVYVRFDDAWAHKRLLDPVFVASTGFWFRLLFLQIAGVVTRCKYYGVWKVGEVSCILSGISLSPNGVDWREAENVDPWGLETAQNPQAFIGHWNMFTNRFLHRNVYMRLVENGGVNKGIAQVITKVTSAFWHGWYPGYYLTFVGAAGVTWCAGVLRKELRGLFVDSKDGQRAVWKKRKVVYDIAGWVATHSIINYVCAPFPLEWIREGLAAWASVGFAGHWLMAGVFVFKLVGGFTWISNFAGSHSKSRKLKTQ</sequence>
<dbReference type="InterPro" id="IPR049941">
    <property type="entry name" value="LPLAT_7/PORCN-like"/>
</dbReference>
<dbReference type="GO" id="GO:0016020">
    <property type="term" value="C:membrane"/>
    <property type="evidence" value="ECO:0007669"/>
    <property type="project" value="UniProtKB-SubCell"/>
</dbReference>
<evidence type="ECO:0000256" key="5">
    <source>
        <dbReference type="ARBA" id="ARBA00023136"/>
    </source>
</evidence>
<keyword evidence="9" id="KW-1185">Reference proteome</keyword>
<keyword evidence="5 7" id="KW-0472">Membrane</keyword>
<keyword evidence="2 8" id="KW-0808">Transferase</keyword>
<dbReference type="InterPro" id="IPR004299">
    <property type="entry name" value="MBOAT_fam"/>
</dbReference>
<feature type="transmembrane region" description="Helical" evidence="7">
    <location>
        <begin position="44"/>
        <end position="60"/>
    </location>
</feature>
<protein>
    <submittedName>
        <fullName evidence="8">Membrane bound O-acyl transferase</fullName>
    </submittedName>
</protein>
<keyword evidence="4 7" id="KW-1133">Transmembrane helix</keyword>
<evidence type="ECO:0000313" key="8">
    <source>
        <dbReference type="EMBL" id="ORY50451.1"/>
    </source>
</evidence>
<feature type="transmembrane region" description="Helical" evidence="7">
    <location>
        <begin position="114"/>
        <end position="135"/>
    </location>
</feature>
<dbReference type="GO" id="GO:0046474">
    <property type="term" value="P:glycerophospholipid biosynthetic process"/>
    <property type="evidence" value="ECO:0007669"/>
    <property type="project" value="TreeGrafter"/>
</dbReference>
<dbReference type="OrthoDB" id="286734at2759"/>
<evidence type="ECO:0000256" key="2">
    <source>
        <dbReference type="ARBA" id="ARBA00022679"/>
    </source>
</evidence>
<dbReference type="Proteomes" id="UP000193642">
    <property type="component" value="Unassembled WGS sequence"/>
</dbReference>
<reference evidence="8 9" key="1">
    <citation type="submission" date="2016-07" db="EMBL/GenBank/DDBJ databases">
        <title>Pervasive Adenine N6-methylation of Active Genes in Fungi.</title>
        <authorList>
            <consortium name="DOE Joint Genome Institute"/>
            <person name="Mondo S.J."/>
            <person name="Dannebaum R.O."/>
            <person name="Kuo R.C."/>
            <person name="Labutti K."/>
            <person name="Haridas S."/>
            <person name="Kuo A."/>
            <person name="Salamov A."/>
            <person name="Ahrendt S.R."/>
            <person name="Lipzen A."/>
            <person name="Sullivan W."/>
            <person name="Andreopoulos W.B."/>
            <person name="Clum A."/>
            <person name="Lindquist E."/>
            <person name="Daum C."/>
            <person name="Ramamoorthy G.K."/>
            <person name="Gryganskyi A."/>
            <person name="Culley D."/>
            <person name="Magnuson J.K."/>
            <person name="James T.Y."/>
            <person name="O'Malley M.A."/>
            <person name="Stajich J.E."/>
            <person name="Spatafora J.W."/>
            <person name="Visel A."/>
            <person name="Grigoriev I.V."/>
        </authorList>
    </citation>
    <scope>NUCLEOTIDE SEQUENCE [LARGE SCALE GENOMIC DNA]</scope>
    <source>
        <strain evidence="8 9">JEL800</strain>
    </source>
</reference>
<accession>A0A1Y2CTV2</accession>
<dbReference type="STRING" id="329046.A0A1Y2CTV2"/>
<comment type="caution">
    <text evidence="8">The sequence shown here is derived from an EMBL/GenBank/DDBJ whole genome shotgun (WGS) entry which is preliminary data.</text>
</comment>
<dbReference type="Pfam" id="PF03062">
    <property type="entry name" value="MBOAT"/>
    <property type="match status" value="1"/>
</dbReference>
<gene>
    <name evidence="8" type="ORF">BCR33DRAFT_713248</name>
</gene>
<keyword evidence="6" id="KW-0012">Acyltransferase</keyword>
<evidence type="ECO:0000256" key="6">
    <source>
        <dbReference type="ARBA" id="ARBA00023315"/>
    </source>
</evidence>
<evidence type="ECO:0000256" key="3">
    <source>
        <dbReference type="ARBA" id="ARBA00022692"/>
    </source>
</evidence>
<evidence type="ECO:0000256" key="1">
    <source>
        <dbReference type="ARBA" id="ARBA00004141"/>
    </source>
</evidence>
<proteinExistence type="predicted"/>
<dbReference type="GO" id="GO:0047184">
    <property type="term" value="F:1-acylglycerophosphocholine O-acyltransferase activity"/>
    <property type="evidence" value="ECO:0007669"/>
    <property type="project" value="TreeGrafter"/>
</dbReference>
<organism evidence="8 9">
    <name type="scientific">Rhizoclosmatium globosum</name>
    <dbReference type="NCBI Taxonomy" id="329046"/>
    <lineage>
        <taxon>Eukaryota</taxon>
        <taxon>Fungi</taxon>
        <taxon>Fungi incertae sedis</taxon>
        <taxon>Chytridiomycota</taxon>
        <taxon>Chytridiomycota incertae sedis</taxon>
        <taxon>Chytridiomycetes</taxon>
        <taxon>Chytridiales</taxon>
        <taxon>Chytriomycetaceae</taxon>
        <taxon>Rhizoclosmatium</taxon>
    </lineage>
</organism>
<feature type="transmembrane region" description="Helical" evidence="7">
    <location>
        <begin position="81"/>
        <end position="102"/>
    </location>
</feature>
<dbReference type="AlphaFoldDB" id="A0A1Y2CTV2"/>
<dbReference type="PANTHER" id="PTHR13906:SF4">
    <property type="entry name" value="LYSOPHOSPHOLIPID ACYLTRANSFERASE 6"/>
    <property type="match status" value="1"/>
</dbReference>